<dbReference type="EMBL" id="MU003771">
    <property type="protein sequence ID" value="KAF2724623.1"/>
    <property type="molecule type" value="Genomic_DNA"/>
</dbReference>
<proteinExistence type="predicted"/>
<evidence type="ECO:0000313" key="1">
    <source>
        <dbReference type="EMBL" id="KAF2724623.1"/>
    </source>
</evidence>
<feature type="non-terminal residue" evidence="1">
    <location>
        <position position="1"/>
    </location>
</feature>
<dbReference type="AlphaFoldDB" id="A0A9P4QCC0"/>
<dbReference type="Proteomes" id="UP000799441">
    <property type="component" value="Unassembled WGS sequence"/>
</dbReference>
<organism evidence="1 2">
    <name type="scientific">Polychaeton citri CBS 116435</name>
    <dbReference type="NCBI Taxonomy" id="1314669"/>
    <lineage>
        <taxon>Eukaryota</taxon>
        <taxon>Fungi</taxon>
        <taxon>Dikarya</taxon>
        <taxon>Ascomycota</taxon>
        <taxon>Pezizomycotina</taxon>
        <taxon>Dothideomycetes</taxon>
        <taxon>Dothideomycetidae</taxon>
        <taxon>Capnodiales</taxon>
        <taxon>Capnodiaceae</taxon>
        <taxon>Polychaeton</taxon>
    </lineage>
</organism>
<sequence length="74" mass="8373">INSYFKAVTSLFKMHTFTSDRIYNVDKTAFNIRSNQSTRALVSIRISTKVRAVLPRSELLTCLKYVSASSKALL</sequence>
<accession>A0A9P4QCC0</accession>
<protein>
    <submittedName>
        <fullName evidence="1">Uncharacterized protein</fullName>
    </submittedName>
</protein>
<reference evidence="1" key="1">
    <citation type="journal article" date="2020" name="Stud. Mycol.">
        <title>101 Dothideomycetes genomes: a test case for predicting lifestyles and emergence of pathogens.</title>
        <authorList>
            <person name="Haridas S."/>
            <person name="Albert R."/>
            <person name="Binder M."/>
            <person name="Bloem J."/>
            <person name="Labutti K."/>
            <person name="Salamov A."/>
            <person name="Andreopoulos B."/>
            <person name="Baker S."/>
            <person name="Barry K."/>
            <person name="Bills G."/>
            <person name="Bluhm B."/>
            <person name="Cannon C."/>
            <person name="Castanera R."/>
            <person name="Culley D."/>
            <person name="Daum C."/>
            <person name="Ezra D."/>
            <person name="Gonzalez J."/>
            <person name="Henrissat B."/>
            <person name="Kuo A."/>
            <person name="Liang C."/>
            <person name="Lipzen A."/>
            <person name="Lutzoni F."/>
            <person name="Magnuson J."/>
            <person name="Mondo S."/>
            <person name="Nolan M."/>
            <person name="Ohm R."/>
            <person name="Pangilinan J."/>
            <person name="Park H.-J."/>
            <person name="Ramirez L."/>
            <person name="Alfaro M."/>
            <person name="Sun H."/>
            <person name="Tritt A."/>
            <person name="Yoshinaga Y."/>
            <person name="Zwiers L.-H."/>
            <person name="Turgeon B."/>
            <person name="Goodwin S."/>
            <person name="Spatafora J."/>
            <person name="Crous P."/>
            <person name="Grigoriev I."/>
        </authorList>
    </citation>
    <scope>NUCLEOTIDE SEQUENCE</scope>
    <source>
        <strain evidence="1">CBS 116435</strain>
    </source>
</reference>
<comment type="caution">
    <text evidence="1">The sequence shown here is derived from an EMBL/GenBank/DDBJ whole genome shotgun (WGS) entry which is preliminary data.</text>
</comment>
<keyword evidence="2" id="KW-1185">Reference proteome</keyword>
<gene>
    <name evidence="1" type="ORF">K431DRAFT_217517</name>
</gene>
<evidence type="ECO:0000313" key="2">
    <source>
        <dbReference type="Proteomes" id="UP000799441"/>
    </source>
</evidence>
<name>A0A9P4QCC0_9PEZI</name>